<dbReference type="PROSITE" id="PS50850">
    <property type="entry name" value="MFS"/>
    <property type="match status" value="1"/>
</dbReference>
<dbReference type="Pfam" id="PF00083">
    <property type="entry name" value="Sugar_tr"/>
    <property type="match status" value="1"/>
</dbReference>
<dbReference type="GO" id="GO:0016020">
    <property type="term" value="C:membrane"/>
    <property type="evidence" value="ECO:0007669"/>
    <property type="project" value="UniProtKB-SubCell"/>
</dbReference>
<evidence type="ECO:0000256" key="4">
    <source>
        <dbReference type="ARBA" id="ARBA00023136"/>
    </source>
</evidence>
<proteinExistence type="predicted"/>
<dbReference type="Pfam" id="PF07690">
    <property type="entry name" value="MFS_1"/>
    <property type="match status" value="1"/>
</dbReference>
<keyword evidence="3 5" id="KW-1133">Transmembrane helix</keyword>
<dbReference type="Proteomes" id="UP001204144">
    <property type="component" value="Unassembled WGS sequence"/>
</dbReference>
<comment type="caution">
    <text evidence="7">The sequence shown here is derived from an EMBL/GenBank/DDBJ whole genome shotgun (WGS) entry which is preliminary data.</text>
</comment>
<dbReference type="GO" id="GO:0022857">
    <property type="term" value="F:transmembrane transporter activity"/>
    <property type="evidence" value="ECO:0007669"/>
    <property type="project" value="InterPro"/>
</dbReference>
<keyword evidence="4 5" id="KW-0472">Membrane</keyword>
<evidence type="ECO:0000313" key="8">
    <source>
        <dbReference type="Proteomes" id="UP001204144"/>
    </source>
</evidence>
<sequence>MLKRNSIFTLQFWLLCTTSFLFFSSFNMLIPELPDYLSKMGGGEFKGLIISLFTLTAGLSRPFSGKLTDKVGRVPVMAFGSLVCFVCGFLYPLATTVIPFFILRFVHGFSTGFKPTGTAAYISDIVPSDRRGESMGIHGLIGGLGMAFGPALGGWIVQHFDINVLFYTSSALSLLSILILINMKETLPISRKEKFNGSHLRINRHEIFDKSVIPVVVVVFFTSFAYGTIVTLVPDLSQSIGLKNKGYYFLVYTLASIAIRFVAGRWSDKNGREQVLTYGCWILFFSILTIAFAQNIVILSISAILFGISMGIISPISQAWTVDLCQEENRGKAIATMYIALEAGIGFGALLPTFIYQNKIENLTATFLFTMAVVSVALVYILIYKRKNKVVRYL</sequence>
<feature type="transmembrane region" description="Helical" evidence="5">
    <location>
        <begin position="12"/>
        <end position="30"/>
    </location>
</feature>
<dbReference type="SUPFAM" id="SSF103473">
    <property type="entry name" value="MFS general substrate transporter"/>
    <property type="match status" value="1"/>
</dbReference>
<name>A0AAE3H4P9_9BACT</name>
<feature type="transmembrane region" description="Helical" evidence="5">
    <location>
        <begin position="363"/>
        <end position="384"/>
    </location>
</feature>
<evidence type="ECO:0000256" key="3">
    <source>
        <dbReference type="ARBA" id="ARBA00022989"/>
    </source>
</evidence>
<comment type="subcellular location">
    <subcellularLocation>
        <location evidence="1">Membrane</location>
    </subcellularLocation>
</comment>
<feature type="domain" description="Major facilitator superfamily (MFS) profile" evidence="6">
    <location>
        <begin position="11"/>
        <end position="389"/>
    </location>
</feature>
<evidence type="ECO:0000256" key="5">
    <source>
        <dbReference type="SAM" id="Phobius"/>
    </source>
</evidence>
<feature type="transmembrane region" description="Helical" evidence="5">
    <location>
        <begin position="76"/>
        <end position="103"/>
    </location>
</feature>
<dbReference type="InterPro" id="IPR052714">
    <property type="entry name" value="MFS_Exporter"/>
</dbReference>
<dbReference type="PANTHER" id="PTHR23531:SF1">
    <property type="entry name" value="QUINOLENE RESISTANCE PROTEIN NORA"/>
    <property type="match status" value="1"/>
</dbReference>
<gene>
    <name evidence="7" type="ORF">EGI31_17400</name>
</gene>
<dbReference type="PANTHER" id="PTHR23531">
    <property type="entry name" value="QUINOLENE RESISTANCE PROTEIN NORA"/>
    <property type="match status" value="1"/>
</dbReference>
<feature type="transmembrane region" description="Helical" evidence="5">
    <location>
        <begin position="164"/>
        <end position="183"/>
    </location>
</feature>
<dbReference type="CDD" id="cd17489">
    <property type="entry name" value="MFS_YfcJ_like"/>
    <property type="match status" value="1"/>
</dbReference>
<dbReference type="InterPro" id="IPR020846">
    <property type="entry name" value="MFS_dom"/>
</dbReference>
<accession>A0AAE3H4P9</accession>
<protein>
    <submittedName>
        <fullName evidence="7">MFS transporter</fullName>
    </submittedName>
</protein>
<feature type="transmembrane region" description="Helical" evidence="5">
    <location>
        <begin position="137"/>
        <end position="158"/>
    </location>
</feature>
<evidence type="ECO:0000256" key="1">
    <source>
        <dbReference type="ARBA" id="ARBA00004370"/>
    </source>
</evidence>
<dbReference type="AlphaFoldDB" id="A0AAE3H4P9"/>
<keyword evidence="2 5" id="KW-0812">Transmembrane</keyword>
<feature type="transmembrane region" description="Helical" evidence="5">
    <location>
        <begin position="246"/>
        <end position="263"/>
    </location>
</feature>
<keyword evidence="8" id="KW-1185">Reference proteome</keyword>
<feature type="transmembrane region" description="Helical" evidence="5">
    <location>
        <begin position="275"/>
        <end position="293"/>
    </location>
</feature>
<organism evidence="7 8">
    <name type="scientific">Lacihabitans soyangensis</name>
    <dbReference type="NCBI Taxonomy" id="869394"/>
    <lineage>
        <taxon>Bacteria</taxon>
        <taxon>Pseudomonadati</taxon>
        <taxon>Bacteroidota</taxon>
        <taxon>Cytophagia</taxon>
        <taxon>Cytophagales</taxon>
        <taxon>Leadbetterellaceae</taxon>
        <taxon>Lacihabitans</taxon>
    </lineage>
</organism>
<dbReference type="InterPro" id="IPR011701">
    <property type="entry name" value="MFS"/>
</dbReference>
<evidence type="ECO:0000259" key="6">
    <source>
        <dbReference type="PROSITE" id="PS50850"/>
    </source>
</evidence>
<dbReference type="InterPro" id="IPR036259">
    <property type="entry name" value="MFS_trans_sf"/>
</dbReference>
<feature type="transmembrane region" description="Helical" evidence="5">
    <location>
        <begin position="334"/>
        <end position="357"/>
    </location>
</feature>
<dbReference type="Gene3D" id="1.20.1250.20">
    <property type="entry name" value="MFS general substrate transporter like domains"/>
    <property type="match status" value="2"/>
</dbReference>
<reference evidence="7 8" key="1">
    <citation type="submission" date="2018-11" db="EMBL/GenBank/DDBJ databases">
        <title>Novel bacteria species description.</title>
        <authorList>
            <person name="Han J.-H."/>
        </authorList>
    </citation>
    <scope>NUCLEOTIDE SEQUENCE [LARGE SCALE GENOMIC DNA]</scope>
    <source>
        <strain evidence="7 8">KCTC23259</strain>
    </source>
</reference>
<feature type="transmembrane region" description="Helical" evidence="5">
    <location>
        <begin position="211"/>
        <end position="234"/>
    </location>
</feature>
<dbReference type="InterPro" id="IPR005828">
    <property type="entry name" value="MFS_sugar_transport-like"/>
</dbReference>
<evidence type="ECO:0000256" key="2">
    <source>
        <dbReference type="ARBA" id="ARBA00022692"/>
    </source>
</evidence>
<feature type="transmembrane region" description="Helical" evidence="5">
    <location>
        <begin position="299"/>
        <end position="322"/>
    </location>
</feature>
<dbReference type="EMBL" id="RJUF01000175">
    <property type="protein sequence ID" value="MCP9764718.1"/>
    <property type="molecule type" value="Genomic_DNA"/>
</dbReference>
<evidence type="ECO:0000313" key="7">
    <source>
        <dbReference type="EMBL" id="MCP9764718.1"/>
    </source>
</evidence>